<evidence type="ECO:0000313" key="2">
    <source>
        <dbReference type="EMBL" id="PRY68480.1"/>
    </source>
</evidence>
<dbReference type="GO" id="GO:0009231">
    <property type="term" value="P:riboflavin biosynthetic process"/>
    <property type="evidence" value="ECO:0007669"/>
    <property type="project" value="InterPro"/>
</dbReference>
<dbReference type="InterPro" id="IPR002734">
    <property type="entry name" value="RibDG_C"/>
</dbReference>
<name>A0A2T0VEB4_9MICO</name>
<dbReference type="PANTHER" id="PTHR38011:SF11">
    <property type="entry name" value="2,5-DIAMINO-6-RIBOSYLAMINO-4(3H)-PYRIMIDINONE 5'-PHOSPHATE REDUCTASE"/>
    <property type="match status" value="1"/>
</dbReference>
<accession>A0A2T0VEB4</accession>
<gene>
    <name evidence="2" type="ORF">B0I08_104182</name>
</gene>
<evidence type="ECO:0000259" key="1">
    <source>
        <dbReference type="Pfam" id="PF01872"/>
    </source>
</evidence>
<reference evidence="2 3" key="1">
    <citation type="submission" date="2018-03" db="EMBL/GenBank/DDBJ databases">
        <title>Genomic Encyclopedia of Type Strains, Phase III (KMG-III): the genomes of soil and plant-associated and newly described type strains.</title>
        <authorList>
            <person name="Whitman W."/>
        </authorList>
    </citation>
    <scope>NUCLEOTIDE SEQUENCE [LARGE SCALE GENOMIC DNA]</scope>
    <source>
        <strain evidence="2 3">CGMCC 1.12484</strain>
    </source>
</reference>
<dbReference type="PANTHER" id="PTHR38011">
    <property type="entry name" value="DIHYDROFOLATE REDUCTASE FAMILY PROTEIN (AFU_ORTHOLOGUE AFUA_8G06820)"/>
    <property type="match status" value="1"/>
</dbReference>
<proteinExistence type="predicted"/>
<dbReference type="GO" id="GO:0008703">
    <property type="term" value="F:5-amino-6-(5-phosphoribosylamino)uracil reductase activity"/>
    <property type="evidence" value="ECO:0007669"/>
    <property type="project" value="InterPro"/>
</dbReference>
<dbReference type="InterPro" id="IPR024072">
    <property type="entry name" value="DHFR-like_dom_sf"/>
</dbReference>
<evidence type="ECO:0000313" key="3">
    <source>
        <dbReference type="Proteomes" id="UP000237983"/>
    </source>
</evidence>
<keyword evidence="3" id="KW-1185">Reference proteome</keyword>
<protein>
    <submittedName>
        <fullName evidence="2">Dihydrofolate reductase</fullName>
    </submittedName>
</protein>
<dbReference type="AlphaFoldDB" id="A0A2T0VEB4"/>
<dbReference type="Pfam" id="PF01872">
    <property type="entry name" value="RibD_C"/>
    <property type="match status" value="1"/>
</dbReference>
<dbReference type="RefSeq" id="WP_106211973.1">
    <property type="nucleotide sequence ID" value="NZ_PVTL01000004.1"/>
</dbReference>
<organism evidence="2 3">
    <name type="scientific">Glaciihabitans tibetensis</name>
    <dbReference type="NCBI Taxonomy" id="1266600"/>
    <lineage>
        <taxon>Bacteria</taxon>
        <taxon>Bacillati</taxon>
        <taxon>Actinomycetota</taxon>
        <taxon>Actinomycetes</taxon>
        <taxon>Micrococcales</taxon>
        <taxon>Microbacteriaceae</taxon>
        <taxon>Glaciihabitans</taxon>
    </lineage>
</organism>
<dbReference type="InterPro" id="IPR050765">
    <property type="entry name" value="Riboflavin_Biosynth_HTPR"/>
</dbReference>
<sequence>MRKVIYAYLVSVDGYVTGPDGSFDWAEPDPEVHQHFNDLEATLDTHFYGRNMWEVMSSFWPDAGNNPDAPAVEVEYAEAWNRVEHIVFSSTLTEVGHGATLATGSPASIIAELKARPGKNIDVGGATLANSLLAEGLVDEVMLYICPFLIGGGKTMFSPLDHTVGLRLVNSRVFDSGIVHLHYERKS</sequence>
<feature type="domain" description="Bacterial bifunctional deaminase-reductase C-terminal" evidence="1">
    <location>
        <begin position="2"/>
        <end position="179"/>
    </location>
</feature>
<dbReference type="SUPFAM" id="SSF53597">
    <property type="entry name" value="Dihydrofolate reductase-like"/>
    <property type="match status" value="1"/>
</dbReference>
<dbReference type="Proteomes" id="UP000237983">
    <property type="component" value="Unassembled WGS sequence"/>
</dbReference>
<comment type="caution">
    <text evidence="2">The sequence shown here is derived from an EMBL/GenBank/DDBJ whole genome shotgun (WGS) entry which is preliminary data.</text>
</comment>
<dbReference type="EMBL" id="PVTL01000004">
    <property type="protein sequence ID" value="PRY68480.1"/>
    <property type="molecule type" value="Genomic_DNA"/>
</dbReference>
<dbReference type="Gene3D" id="3.40.430.10">
    <property type="entry name" value="Dihydrofolate Reductase, subunit A"/>
    <property type="match status" value="1"/>
</dbReference>
<dbReference type="OrthoDB" id="7949219at2"/>